<dbReference type="Pfam" id="PF05593">
    <property type="entry name" value="RHS_repeat"/>
    <property type="match status" value="2"/>
</dbReference>
<protein>
    <submittedName>
        <fullName evidence="5">RHS repeat-associated core domain-containing protein</fullName>
    </submittedName>
</protein>
<feature type="region of interest" description="Disordered" evidence="2">
    <location>
        <begin position="1155"/>
        <end position="1197"/>
    </location>
</feature>
<feature type="region of interest" description="Disordered" evidence="2">
    <location>
        <begin position="1028"/>
        <end position="1047"/>
    </location>
</feature>
<evidence type="ECO:0000256" key="3">
    <source>
        <dbReference type="SAM" id="SignalP"/>
    </source>
</evidence>
<feature type="chain" id="PRO_5011764667" evidence="3">
    <location>
        <begin position="36"/>
        <end position="2091"/>
    </location>
</feature>
<sequence length="2091" mass="221787">MAFHQASAVRPRRSVALLSGALLVAGLLQVVPAAAAPSGRHGPAAAARSERSVPGHPLPAAARPPDPEARRAPALSRPIWPDAHSATLTVGDGSGGPAELPGTGLSLTGPRPTRVAVRTLGQDTVRALGGVGYAFTVSAADSAVAASGAGSARDAASGASGAAETGPGTVTVRLDYTGFRHAAGGGFAGRLRLEQLPDCVLATPACAARPVTLPAHNDPATATITATGVRPDGTSVYLLASSASGSSGDYRATDLKPSGKWSVGLESGDFTYSYPLPLPPSPYGKAPDLSLDYSAQSVDGRTSATNNQASWAGLGWDLDPGFIERKYRACVDDGSTTLSDLCWHSPYSSDEEGAEYVISLNGTSTELIKDGDGVYHAEDDPGWKIQHTYDGANSDNTHEAWVVSTPDGTRYWFGYHEDSNLTVPVIGNDAGEPCHDSGQSLCRQTYRWNLDQIRDPDENDTRLYWTKETNSYKRFSTGDLESYDRGSYLDKVEYGMQAGQQPAVRVDFTSVYRCLSDIDQAAPDCAAPTTSSADDYPDVPVDLICSSGQSCTKNSPSFFVTRRLASISTQVWDPASASFMVVDRIQPTFALPNPVGATDAMLWLNYLQVYGQWGDNVTLPAIDFDGQWLNNRVDYPSGEPTDAMPMRRITSIQNGLGGETDVTYGHASAAATCPSDGSTSTWESGKHWDTNTQECFRVDYKPEGATSTTHGVFQKYVVTELDQVDLVGGSPKQTTTYDYLGDPAWHYDDEPTVPSDQQMWSDWRGYREVRQTQGTGPNSQRTVTETTHFRGMDGDRLKDGGTKTATLTDWAGNQFADNHAKAGEVLQAQHFRLNADGSRTELADERYTYWDSGITANGAGLHNAHMIRPYQTRSRQLKADGTWRETGSDQDGYTTANGGLPTRKVQWGEIGTGADNTCTEITYARNTDDWRWMLDYTESTELHTGDPDPTSNQCPGPAASRTVTLYDNATAPGAANKPIDGNPTEVRTYWNDTTYASEKKVYDAYGRVTSDTNGRNFTTTTSYSPASGWPMNGTKTTDPLGHSTTTYTSRAFGTTTRTIDPNGLVTTTDYDGAGRIERVWLPTEPKPNGVDVPPPAGAIPSYQYTYHLTVGGTAPNSQPSKPTVVTARQLQSIDSGTPHWLATYTYLDGFGRTREVQTPSPSSGGGRTVTDTTYDERGLTKGTSAPYWNSTAPGDDPALFVNPQRADVPSWTEKTYDALQRETASTLYAFGTVQKTTATANYGDGKVVTPPSGGRTAYWNDGFDRLAEVQENVPAGSDVPPPAVPTTTYAYTARGELATVTDAAGDVTSYGYDWLGRRTSAKDPDSGASTTTYDPVGNIESTTDALGKTLAYTYDATNRKRVEWSGSIGNVKLAEWTYDTVPFPGQTGTPTKFVLGQPATTTRYVNGQAYRADVTGYDLRYQVTARTWTIPSGQGALAGSYTFGYSYDRAGHQTSVSYPAAGELPAETTTTGYTATGQPNTLTSTTATYVGATSYSGSGQLMARNYGAGNAVQRQYAYESGGTQHLTSIRTLTSGQVAQNDLYGYDPSDNLTSVTDLTQAQPQNQCYRYDSLQRLTAAWTTASACSAGPSAADSTGPDPYQLAYSYDAIGNTTSVTNGATPTSYAYPAPGPASVRPHAVTAAGQDTYGYDADGRLTTRTVAGTPSTLAWDDSGDLASVTTAGAATSFVSTADGDRLVRHDPDATTVYLDGTELRLSGGTVSATRYYTSGASVVAMRTASGVQWLASDQQNSTQVAVDAATGAVSRQRYLPYGAHRGATDALPTTDRGFLGKTEDPTTDLDQVGARYYDPSLGRFISPDPLYDTSKPQSLNPYAYAEDNPTTFSDPSGLNSCRQGCDDNASSTGGYYSESSSDNSSSISRSYWGGHTEEEVAVTATTCGNCSAAARARLRRAADWSTQYENGMADEAPPASGNCVPLPLFHICPPGSPGLGTPGGGPGACGIICQPTHCPLAGLCPVKPTVPSLKLPKFSAHCSFLVFCQVNAPKNISDPVSRFVGRHNDLITATGAGAAGIGCAALTKNAVAAAACAAAGGEVTGYLADEWAAASGEGKCVGLGTVLAPPGSTVIPTTRRC</sequence>
<evidence type="ECO:0000313" key="6">
    <source>
        <dbReference type="Proteomes" id="UP000199341"/>
    </source>
</evidence>
<dbReference type="PANTHER" id="PTHR32305">
    <property type="match status" value="1"/>
</dbReference>
<dbReference type="PANTHER" id="PTHR32305:SF17">
    <property type="entry name" value="TRNA NUCLEASE WAPA"/>
    <property type="match status" value="1"/>
</dbReference>
<gene>
    <name evidence="5" type="ORF">SAMN05216259_101463</name>
</gene>
<feature type="compositionally biased region" description="Polar residues" evidence="2">
    <location>
        <begin position="1181"/>
        <end position="1192"/>
    </location>
</feature>
<dbReference type="STRING" id="310781.SAMN05216259_101463"/>
<dbReference type="InterPro" id="IPR056823">
    <property type="entry name" value="TEN-like_YD-shell"/>
</dbReference>
<keyword evidence="1" id="KW-0677">Repeat</keyword>
<dbReference type="Proteomes" id="UP000199341">
    <property type="component" value="Unassembled WGS sequence"/>
</dbReference>
<dbReference type="Pfam" id="PF25023">
    <property type="entry name" value="TEN_YD-shell"/>
    <property type="match status" value="1"/>
</dbReference>
<dbReference type="InterPro" id="IPR050708">
    <property type="entry name" value="T6SS_VgrG/RHS"/>
</dbReference>
<dbReference type="NCBIfam" id="TIGR01643">
    <property type="entry name" value="YD_repeat_2x"/>
    <property type="match status" value="2"/>
</dbReference>
<feature type="region of interest" description="Disordered" evidence="2">
    <location>
        <begin position="37"/>
        <end position="77"/>
    </location>
</feature>
<evidence type="ECO:0000256" key="2">
    <source>
        <dbReference type="SAM" id="MobiDB-lite"/>
    </source>
</evidence>
<reference evidence="5 6" key="1">
    <citation type="submission" date="2016-10" db="EMBL/GenBank/DDBJ databases">
        <authorList>
            <person name="de Groot N.N."/>
        </authorList>
    </citation>
    <scope>NUCLEOTIDE SEQUENCE [LARGE SCALE GENOMIC DNA]</scope>
    <source>
        <strain evidence="5 6">CGMCC 4.2022</strain>
    </source>
</reference>
<feature type="region of interest" description="Disordered" evidence="2">
    <location>
        <begin position="1775"/>
        <end position="1802"/>
    </location>
</feature>
<proteinExistence type="predicted"/>
<keyword evidence="3" id="KW-0732">Signal</keyword>
<accession>A0A1G9W0R8</accession>
<dbReference type="Gene3D" id="2.180.10.10">
    <property type="entry name" value="RHS repeat-associated core"/>
    <property type="match status" value="2"/>
</dbReference>
<dbReference type="OrthoDB" id="291011at2"/>
<feature type="signal peptide" evidence="3">
    <location>
        <begin position="1"/>
        <end position="35"/>
    </location>
</feature>
<dbReference type="InterPro" id="IPR006530">
    <property type="entry name" value="YD"/>
</dbReference>
<dbReference type="NCBIfam" id="TIGR03696">
    <property type="entry name" value="Rhs_assc_core"/>
    <property type="match status" value="1"/>
</dbReference>
<keyword evidence="6" id="KW-1185">Reference proteome</keyword>
<organism evidence="5 6">
    <name type="scientific">Actinacidiphila guanduensis</name>
    <dbReference type="NCBI Taxonomy" id="310781"/>
    <lineage>
        <taxon>Bacteria</taxon>
        <taxon>Bacillati</taxon>
        <taxon>Actinomycetota</taxon>
        <taxon>Actinomycetes</taxon>
        <taxon>Kitasatosporales</taxon>
        <taxon>Streptomycetaceae</taxon>
        <taxon>Actinacidiphila</taxon>
    </lineage>
</organism>
<dbReference type="InterPro" id="IPR022385">
    <property type="entry name" value="Rhs_assc_core"/>
</dbReference>
<evidence type="ECO:0000259" key="4">
    <source>
        <dbReference type="Pfam" id="PF25023"/>
    </source>
</evidence>
<dbReference type="InterPro" id="IPR031325">
    <property type="entry name" value="RHS_repeat"/>
</dbReference>
<name>A0A1G9W0R8_9ACTN</name>
<feature type="domain" description="Teneurin-like YD-shell" evidence="4">
    <location>
        <begin position="1725"/>
        <end position="1839"/>
    </location>
</feature>
<feature type="compositionally biased region" description="Polar residues" evidence="2">
    <location>
        <begin position="1033"/>
        <end position="1047"/>
    </location>
</feature>
<dbReference type="EMBL" id="FNIE01000001">
    <property type="protein sequence ID" value="SDM77726.1"/>
    <property type="molecule type" value="Genomic_DNA"/>
</dbReference>
<dbReference type="RefSeq" id="WP_093782510.1">
    <property type="nucleotide sequence ID" value="NZ_FNIE01000001.1"/>
</dbReference>
<evidence type="ECO:0000256" key="1">
    <source>
        <dbReference type="ARBA" id="ARBA00022737"/>
    </source>
</evidence>
<evidence type="ECO:0000313" key="5">
    <source>
        <dbReference type="EMBL" id="SDM77726.1"/>
    </source>
</evidence>